<comment type="caution">
    <text evidence="2">The sequence shown here is derived from an EMBL/GenBank/DDBJ whole genome shotgun (WGS) entry which is preliminary data.</text>
</comment>
<evidence type="ECO:0000313" key="2">
    <source>
        <dbReference type="EMBL" id="MCI37279.1"/>
    </source>
</evidence>
<reference evidence="2 3" key="1">
    <citation type="journal article" date="2018" name="Front. Plant Sci.">
        <title>Red Clover (Trifolium pratense) and Zigzag Clover (T. medium) - A Picture of Genomic Similarities and Differences.</title>
        <authorList>
            <person name="Dluhosova J."/>
            <person name="Istvanek J."/>
            <person name="Nedelnik J."/>
            <person name="Repkova J."/>
        </authorList>
    </citation>
    <scope>NUCLEOTIDE SEQUENCE [LARGE SCALE GENOMIC DNA]</scope>
    <source>
        <strain evidence="3">cv. 10/8</strain>
        <tissue evidence="2">Leaf</tissue>
    </source>
</reference>
<feature type="non-terminal residue" evidence="2">
    <location>
        <position position="122"/>
    </location>
</feature>
<dbReference type="Proteomes" id="UP000265520">
    <property type="component" value="Unassembled WGS sequence"/>
</dbReference>
<dbReference type="AlphaFoldDB" id="A0A392RLV1"/>
<keyword evidence="3" id="KW-1185">Reference proteome</keyword>
<feature type="region of interest" description="Disordered" evidence="1">
    <location>
        <begin position="19"/>
        <end position="38"/>
    </location>
</feature>
<organism evidence="2 3">
    <name type="scientific">Trifolium medium</name>
    <dbReference type="NCBI Taxonomy" id="97028"/>
    <lineage>
        <taxon>Eukaryota</taxon>
        <taxon>Viridiplantae</taxon>
        <taxon>Streptophyta</taxon>
        <taxon>Embryophyta</taxon>
        <taxon>Tracheophyta</taxon>
        <taxon>Spermatophyta</taxon>
        <taxon>Magnoliopsida</taxon>
        <taxon>eudicotyledons</taxon>
        <taxon>Gunneridae</taxon>
        <taxon>Pentapetalae</taxon>
        <taxon>rosids</taxon>
        <taxon>fabids</taxon>
        <taxon>Fabales</taxon>
        <taxon>Fabaceae</taxon>
        <taxon>Papilionoideae</taxon>
        <taxon>50 kb inversion clade</taxon>
        <taxon>NPAAA clade</taxon>
        <taxon>Hologalegina</taxon>
        <taxon>IRL clade</taxon>
        <taxon>Trifolieae</taxon>
        <taxon>Trifolium</taxon>
    </lineage>
</organism>
<sequence length="122" mass="13313">MSKPAASITTIFCGAIQKNNPNPAHKRHKTHPKIGSIKRPTLGFSDSELVKGTPNADLPLLITATMVKHNISKVLVNQGSSCNIMYQNLFSKVRNQIPELQPYHDGPLTAFDGTTTRSLGFT</sequence>
<evidence type="ECO:0000256" key="1">
    <source>
        <dbReference type="SAM" id="MobiDB-lite"/>
    </source>
</evidence>
<evidence type="ECO:0008006" key="4">
    <source>
        <dbReference type="Google" id="ProtNLM"/>
    </source>
</evidence>
<proteinExistence type="predicted"/>
<protein>
    <recommendedName>
        <fullName evidence="4">Gag-pol polyprotein</fullName>
    </recommendedName>
</protein>
<evidence type="ECO:0000313" key="3">
    <source>
        <dbReference type="Proteomes" id="UP000265520"/>
    </source>
</evidence>
<dbReference type="EMBL" id="LXQA010242829">
    <property type="protein sequence ID" value="MCI37279.1"/>
    <property type="molecule type" value="Genomic_DNA"/>
</dbReference>
<name>A0A392RLV1_9FABA</name>
<accession>A0A392RLV1</accession>